<proteinExistence type="predicted"/>
<comment type="caution">
    <text evidence="2">The sequence shown here is derived from an EMBL/GenBank/DDBJ whole genome shotgun (WGS) entry which is preliminary data.</text>
</comment>
<accession>A0A9X2F564</accession>
<dbReference type="AlphaFoldDB" id="A0A9X2F564"/>
<keyword evidence="1" id="KW-0175">Coiled coil</keyword>
<reference evidence="2" key="1">
    <citation type="submission" date="2022-06" db="EMBL/GenBank/DDBJ databases">
        <title>Aeoliella straminimaris, a novel planctomycete from sediments.</title>
        <authorList>
            <person name="Vitorino I.R."/>
            <person name="Lage O.M."/>
        </authorList>
    </citation>
    <scope>NUCLEOTIDE SEQUENCE</scope>
    <source>
        <strain evidence="2">ICT_H6.2</strain>
    </source>
</reference>
<protein>
    <recommendedName>
        <fullName evidence="4">Lipoprotein</fullName>
    </recommendedName>
</protein>
<dbReference type="Proteomes" id="UP001155241">
    <property type="component" value="Unassembled WGS sequence"/>
</dbReference>
<sequence>MRYCPLLIVGVVVMATAGCVVKEEKPSYADLVVIYNAESETLERLERQRATMVAEYEATLQPSGDAAIEALSGMLGDLKNDTTPDLSTADPNELLDNAIANAENMDAKAAELLEAAAGSAGKPLDRESIEALYSEDFKAKLAELDAEIAEQRARVEKAKADRDAAQPE</sequence>
<evidence type="ECO:0000256" key="1">
    <source>
        <dbReference type="SAM" id="Coils"/>
    </source>
</evidence>
<name>A0A9X2F564_9BACT</name>
<organism evidence="2 3">
    <name type="scientific">Aeoliella straminimaris</name>
    <dbReference type="NCBI Taxonomy" id="2954799"/>
    <lineage>
        <taxon>Bacteria</taxon>
        <taxon>Pseudomonadati</taxon>
        <taxon>Planctomycetota</taxon>
        <taxon>Planctomycetia</taxon>
        <taxon>Pirellulales</taxon>
        <taxon>Lacipirellulaceae</taxon>
        <taxon>Aeoliella</taxon>
    </lineage>
</organism>
<dbReference type="PROSITE" id="PS51257">
    <property type="entry name" value="PROKAR_LIPOPROTEIN"/>
    <property type="match status" value="1"/>
</dbReference>
<evidence type="ECO:0000313" key="2">
    <source>
        <dbReference type="EMBL" id="MCO6042375.1"/>
    </source>
</evidence>
<keyword evidence="3" id="KW-1185">Reference proteome</keyword>
<dbReference type="EMBL" id="JAMXLR010000003">
    <property type="protein sequence ID" value="MCO6042375.1"/>
    <property type="molecule type" value="Genomic_DNA"/>
</dbReference>
<evidence type="ECO:0008006" key="4">
    <source>
        <dbReference type="Google" id="ProtNLM"/>
    </source>
</evidence>
<feature type="coiled-coil region" evidence="1">
    <location>
        <begin position="95"/>
        <end position="161"/>
    </location>
</feature>
<gene>
    <name evidence="2" type="ORF">NG895_00505</name>
</gene>
<dbReference type="RefSeq" id="WP_252850476.1">
    <property type="nucleotide sequence ID" value="NZ_JAMXLR010000003.1"/>
</dbReference>
<evidence type="ECO:0000313" key="3">
    <source>
        <dbReference type="Proteomes" id="UP001155241"/>
    </source>
</evidence>